<dbReference type="PRINTS" id="PR00344">
    <property type="entry name" value="BCTRLSENSOR"/>
</dbReference>
<evidence type="ECO:0000256" key="3">
    <source>
        <dbReference type="ARBA" id="ARBA00022553"/>
    </source>
</evidence>
<dbReference type="EC" id="2.7.13.3" evidence="2"/>
<dbReference type="InterPro" id="IPR005467">
    <property type="entry name" value="His_kinase_dom"/>
</dbReference>
<accession>A0A0G4IDE8</accession>
<keyword evidence="5" id="KW-0418">Kinase</keyword>
<feature type="region of interest" description="Disordered" evidence="7">
    <location>
        <begin position="451"/>
        <end position="522"/>
    </location>
</feature>
<dbReference type="InterPro" id="IPR011006">
    <property type="entry name" value="CheY-like_superfamily"/>
</dbReference>
<evidence type="ECO:0000256" key="7">
    <source>
        <dbReference type="SAM" id="MobiDB-lite"/>
    </source>
</evidence>
<dbReference type="GO" id="GO:0000155">
    <property type="term" value="F:phosphorelay sensor kinase activity"/>
    <property type="evidence" value="ECO:0007669"/>
    <property type="project" value="InterPro"/>
</dbReference>
<evidence type="ECO:0000256" key="6">
    <source>
        <dbReference type="PROSITE-ProRule" id="PRU00169"/>
    </source>
</evidence>
<dbReference type="GO" id="GO:0009927">
    <property type="term" value="F:histidine phosphotransfer kinase activity"/>
    <property type="evidence" value="ECO:0007669"/>
    <property type="project" value="TreeGrafter"/>
</dbReference>
<feature type="compositionally biased region" description="Basic and acidic residues" evidence="7">
    <location>
        <begin position="361"/>
        <end position="374"/>
    </location>
</feature>
<protein>
    <recommendedName>
        <fullName evidence="2">histidine kinase</fullName>
        <ecNumber evidence="2">2.7.13.3</ecNumber>
    </recommendedName>
</protein>
<evidence type="ECO:0000259" key="9">
    <source>
        <dbReference type="PROSITE" id="PS50109"/>
    </source>
</evidence>
<dbReference type="CDD" id="cd00082">
    <property type="entry name" value="HisKA"/>
    <property type="match status" value="1"/>
</dbReference>
<feature type="region of interest" description="Disordered" evidence="7">
    <location>
        <begin position="799"/>
        <end position="845"/>
    </location>
</feature>
<dbReference type="PhylomeDB" id="A0A0G4IDE8"/>
<dbReference type="InterPro" id="IPR003594">
    <property type="entry name" value="HATPase_dom"/>
</dbReference>
<feature type="transmembrane region" description="Helical" evidence="8">
    <location>
        <begin position="32"/>
        <end position="52"/>
    </location>
</feature>
<dbReference type="SUPFAM" id="SSF52172">
    <property type="entry name" value="CheY-like"/>
    <property type="match status" value="1"/>
</dbReference>
<feature type="region of interest" description="Disordered" evidence="7">
    <location>
        <begin position="312"/>
        <end position="377"/>
    </location>
</feature>
<name>A0A0G4IDE8_9ALVE</name>
<feature type="region of interest" description="Disordered" evidence="7">
    <location>
        <begin position="536"/>
        <end position="567"/>
    </location>
</feature>
<evidence type="ECO:0000256" key="2">
    <source>
        <dbReference type="ARBA" id="ARBA00012438"/>
    </source>
</evidence>
<dbReference type="VEuPathDB" id="CryptoDB:Cvel_13390"/>
<gene>
    <name evidence="11" type="ORF">Cvel_13390</name>
</gene>
<evidence type="ECO:0000256" key="4">
    <source>
        <dbReference type="ARBA" id="ARBA00022679"/>
    </source>
</evidence>
<feature type="domain" description="Response regulatory" evidence="10">
    <location>
        <begin position="853"/>
        <end position="970"/>
    </location>
</feature>
<dbReference type="Pfam" id="PF02518">
    <property type="entry name" value="HATPase_c"/>
    <property type="match status" value="1"/>
</dbReference>
<dbReference type="SMART" id="SM00387">
    <property type="entry name" value="HATPase_c"/>
    <property type="match status" value="1"/>
</dbReference>
<dbReference type="Gene3D" id="3.30.565.10">
    <property type="entry name" value="Histidine kinase-like ATPase, C-terminal domain"/>
    <property type="match status" value="1"/>
</dbReference>
<evidence type="ECO:0000256" key="1">
    <source>
        <dbReference type="ARBA" id="ARBA00000085"/>
    </source>
</evidence>
<dbReference type="PROSITE" id="PS50109">
    <property type="entry name" value="HIS_KIN"/>
    <property type="match status" value="1"/>
</dbReference>
<comment type="catalytic activity">
    <reaction evidence="1">
        <text>ATP + protein L-histidine = ADP + protein N-phospho-L-histidine.</text>
        <dbReference type="EC" id="2.7.13.3"/>
    </reaction>
</comment>
<feature type="modified residue" description="4-aspartylphosphate" evidence="6">
    <location>
        <position position="904"/>
    </location>
</feature>
<feature type="region of interest" description="Disordered" evidence="7">
    <location>
        <begin position="760"/>
        <end position="779"/>
    </location>
</feature>
<feature type="transmembrane region" description="Helical" evidence="8">
    <location>
        <begin position="64"/>
        <end position="82"/>
    </location>
</feature>
<evidence type="ECO:0000259" key="10">
    <source>
        <dbReference type="PROSITE" id="PS50110"/>
    </source>
</evidence>
<dbReference type="InterPro" id="IPR004358">
    <property type="entry name" value="Sig_transdc_His_kin-like_C"/>
</dbReference>
<keyword evidence="8" id="KW-0812">Transmembrane</keyword>
<evidence type="ECO:0000313" key="11">
    <source>
        <dbReference type="EMBL" id="CEM55252.1"/>
    </source>
</evidence>
<feature type="compositionally biased region" description="Polar residues" evidence="7">
    <location>
        <begin position="543"/>
        <end position="554"/>
    </location>
</feature>
<dbReference type="SUPFAM" id="SSF55874">
    <property type="entry name" value="ATPase domain of HSP90 chaperone/DNA topoisomerase II/histidine kinase"/>
    <property type="match status" value="2"/>
</dbReference>
<feature type="compositionally biased region" description="Basic and acidic residues" evidence="7">
    <location>
        <begin position="321"/>
        <end position="331"/>
    </location>
</feature>
<dbReference type="GO" id="GO:0005886">
    <property type="term" value="C:plasma membrane"/>
    <property type="evidence" value="ECO:0007669"/>
    <property type="project" value="TreeGrafter"/>
</dbReference>
<evidence type="ECO:0000256" key="8">
    <source>
        <dbReference type="SAM" id="Phobius"/>
    </source>
</evidence>
<dbReference type="EMBL" id="CDMZ01005856">
    <property type="protein sequence ID" value="CEM55252.1"/>
    <property type="molecule type" value="Genomic_DNA"/>
</dbReference>
<sequence length="1037" mass="113944">MAPVVQKACLVFGVFCVLMVLANVARWYDLALALLAAAALAAAASPELLGYTESMKLKTLETRSFIAFMTFNVFIGILLHLWQAPFFSVRLSSHSHRGWYVKVFLIPLHFSDFHFWILNSSESALWLLEEILKIVPQMPPEEATIHFLAAVNCCLFDFAITAALRYLVGLTLAEAFKEIQLREVAERARNSFLSYIMHEMRNPLSGATLLVGEFRTVLKELIHRTGTVAGASTTIAKNAVARRLIRLLRLSNLMEGQFQKMKGVCDDVLQLEKLERGGFEHVFTREDPKAWFERVAAEAKSQIEFCQQNISSTSTHTAIDSQEHKNQEQEKTPSIPPKAESLSPEAGRHSASARRNPSKTTQEKGEEKRGKTSKGEQVPPVLFEWSFEVSAQAEVQLSSRPLGVADFLRLEQVLSNFLSNAQKFTKKGRIHLKAEIRLPTEEEEDQFYNLVGVSPPPFRQIASPSPHTSGEGESKRGEGKRKEKDKGKGRGGVDRRGSRQSSRKNSKVGGSGMDSEKIISTNRSQWISDIQKIIEKEEKGDRAQNTAEEQTLDSPSYPPGKVSKHLEKENDGPLEFLVLRVSVTDSGPGLRLEDRARLFKPYVQIRSGELQNGGGTGLGLCICKSFVEAHGGGQIGVESEGPGMGSSFFFQVALPVVHATVEEQEKGKGGESEKEGIWKEIKEEKCGETSRPLKEVEVDEGEGFGQSKTDRISVFLSPPQFRSRVSRGRASLLSATIPGISRRDSQSLFLCSTATELNEQSRRHSSVLSPSSSSKRDSDIIVSDANPFRHHDQKVETAGGITSSVPGAGSQKSRTCRAVEDGWETQSVGSEDSQSRSVTEGGGKNQVANREVDVLLVDDDEFCLLAGQMAIFRLGYSLHTARDASEAVDLIVSGRHSYRLVLLDNNMAEMGGPEAVRRIVSHFNQQAAPTDSPSHPAAPEERLSVRENARGHVLPPVLLGCTVLHRRDPGSSSGTGLLESLVIASCAKSVWAHWLIWASHSGGSPPNRLATRHQTPQMGLNSPACMGARVGELIREG</sequence>
<dbReference type="PANTHER" id="PTHR43047">
    <property type="entry name" value="TWO-COMPONENT HISTIDINE PROTEIN KINASE"/>
    <property type="match status" value="1"/>
</dbReference>
<feature type="compositionally biased region" description="Polar residues" evidence="7">
    <location>
        <begin position="824"/>
        <end position="838"/>
    </location>
</feature>
<dbReference type="Gene3D" id="3.40.50.2300">
    <property type="match status" value="1"/>
</dbReference>
<keyword evidence="4" id="KW-0808">Transferase</keyword>
<dbReference type="Gene3D" id="1.10.287.130">
    <property type="match status" value="1"/>
</dbReference>
<keyword evidence="8" id="KW-0472">Membrane</keyword>
<proteinExistence type="predicted"/>
<evidence type="ECO:0000256" key="5">
    <source>
        <dbReference type="ARBA" id="ARBA00022777"/>
    </source>
</evidence>
<dbReference type="InterPro" id="IPR003661">
    <property type="entry name" value="HisK_dim/P_dom"/>
</dbReference>
<feature type="compositionally biased region" description="Polar residues" evidence="7">
    <location>
        <begin position="800"/>
        <end position="813"/>
    </location>
</feature>
<dbReference type="PANTHER" id="PTHR43047:SF69">
    <property type="entry name" value="HISTIDINE KINASE CONTAINING CHEY-HOMOLOGOUS RECEIVER DOMAIN-RELATED"/>
    <property type="match status" value="1"/>
</dbReference>
<reference evidence="11" key="1">
    <citation type="submission" date="2014-11" db="EMBL/GenBank/DDBJ databases">
        <authorList>
            <person name="Otto D Thomas"/>
            <person name="Naeem Raeece"/>
        </authorList>
    </citation>
    <scope>NUCLEOTIDE SEQUENCE</scope>
</reference>
<dbReference type="InterPro" id="IPR036890">
    <property type="entry name" value="HATPase_C_sf"/>
</dbReference>
<dbReference type="InterPro" id="IPR001789">
    <property type="entry name" value="Sig_transdc_resp-reg_receiver"/>
</dbReference>
<keyword evidence="3 6" id="KW-0597">Phosphoprotein</keyword>
<feature type="region of interest" description="Disordered" evidence="7">
    <location>
        <begin position="663"/>
        <end position="683"/>
    </location>
</feature>
<organism evidence="11">
    <name type="scientific">Chromera velia CCMP2878</name>
    <dbReference type="NCBI Taxonomy" id="1169474"/>
    <lineage>
        <taxon>Eukaryota</taxon>
        <taxon>Sar</taxon>
        <taxon>Alveolata</taxon>
        <taxon>Colpodellida</taxon>
        <taxon>Chromeraceae</taxon>
        <taxon>Chromera</taxon>
    </lineage>
</organism>
<dbReference type="AlphaFoldDB" id="A0A0G4IDE8"/>
<dbReference type="PROSITE" id="PS50110">
    <property type="entry name" value="RESPONSE_REGULATORY"/>
    <property type="match status" value="1"/>
</dbReference>
<keyword evidence="8" id="KW-1133">Transmembrane helix</keyword>
<feature type="compositionally biased region" description="Basic and acidic residues" evidence="7">
    <location>
        <begin position="470"/>
        <end position="497"/>
    </location>
</feature>
<feature type="domain" description="Histidine kinase" evidence="9">
    <location>
        <begin position="405"/>
        <end position="658"/>
    </location>
</feature>